<comment type="subcellular location">
    <subcellularLocation>
        <location evidence="1">Cell outer membrane</location>
        <topology evidence="1">Multi-pass membrane protein</topology>
    </subcellularLocation>
</comment>
<dbReference type="InterPro" id="IPR037066">
    <property type="entry name" value="Plug_dom_sf"/>
</dbReference>
<evidence type="ECO:0000256" key="6">
    <source>
        <dbReference type="ARBA" id="ARBA00023237"/>
    </source>
</evidence>
<evidence type="ECO:0000259" key="8">
    <source>
        <dbReference type="Pfam" id="PF25183"/>
    </source>
</evidence>
<dbReference type="Pfam" id="PF07715">
    <property type="entry name" value="Plug"/>
    <property type="match status" value="1"/>
</dbReference>
<dbReference type="Gene3D" id="2.170.130.10">
    <property type="entry name" value="TonB-dependent receptor, plug domain"/>
    <property type="match status" value="1"/>
</dbReference>
<feature type="domain" description="TonB-dependent transporter Oar-like beta-barrel" evidence="8">
    <location>
        <begin position="224"/>
        <end position="298"/>
    </location>
</feature>
<keyword evidence="10" id="KW-1185">Reference proteome</keyword>
<keyword evidence="3" id="KW-1134">Transmembrane beta strand</keyword>
<dbReference type="RefSeq" id="WP_345271448.1">
    <property type="nucleotide sequence ID" value="NZ_BAABHB010000023.1"/>
</dbReference>
<evidence type="ECO:0000256" key="2">
    <source>
        <dbReference type="ARBA" id="ARBA00022448"/>
    </source>
</evidence>
<keyword evidence="2" id="KW-0813">Transport</keyword>
<dbReference type="InterPro" id="IPR057601">
    <property type="entry name" value="Oar-like_b-barrel"/>
</dbReference>
<protein>
    <submittedName>
        <fullName evidence="9">TonB-dependent receptor</fullName>
    </submittedName>
</protein>
<evidence type="ECO:0000256" key="3">
    <source>
        <dbReference type="ARBA" id="ARBA00022452"/>
    </source>
</evidence>
<keyword evidence="4" id="KW-0812">Transmembrane</keyword>
<name>A0ABP8L3F7_9BACT</name>
<dbReference type="InterPro" id="IPR036942">
    <property type="entry name" value="Beta-barrel_TonB_sf"/>
</dbReference>
<keyword evidence="9" id="KW-0675">Receptor</keyword>
<organism evidence="9 10">
    <name type="scientific">Nibrella viscosa</name>
    <dbReference type="NCBI Taxonomy" id="1084524"/>
    <lineage>
        <taxon>Bacteria</taxon>
        <taxon>Pseudomonadati</taxon>
        <taxon>Bacteroidota</taxon>
        <taxon>Cytophagia</taxon>
        <taxon>Cytophagales</taxon>
        <taxon>Spirosomataceae</taxon>
        <taxon>Nibrella</taxon>
    </lineage>
</organism>
<evidence type="ECO:0000256" key="1">
    <source>
        <dbReference type="ARBA" id="ARBA00004571"/>
    </source>
</evidence>
<dbReference type="PANTHER" id="PTHR30069">
    <property type="entry name" value="TONB-DEPENDENT OUTER MEMBRANE RECEPTOR"/>
    <property type="match status" value="1"/>
</dbReference>
<dbReference type="PANTHER" id="PTHR30069:SF46">
    <property type="entry name" value="OAR PROTEIN"/>
    <property type="match status" value="1"/>
</dbReference>
<evidence type="ECO:0000256" key="4">
    <source>
        <dbReference type="ARBA" id="ARBA00022692"/>
    </source>
</evidence>
<dbReference type="SUPFAM" id="SSF56935">
    <property type="entry name" value="Porins"/>
    <property type="match status" value="1"/>
</dbReference>
<keyword evidence="6" id="KW-0998">Cell outer membrane</keyword>
<proteinExistence type="predicted"/>
<dbReference type="EMBL" id="BAABHB010000023">
    <property type="protein sequence ID" value="GAA4420822.1"/>
    <property type="molecule type" value="Genomic_DNA"/>
</dbReference>
<evidence type="ECO:0000256" key="5">
    <source>
        <dbReference type="ARBA" id="ARBA00023136"/>
    </source>
</evidence>
<dbReference type="Proteomes" id="UP001500936">
    <property type="component" value="Unassembled WGS sequence"/>
</dbReference>
<evidence type="ECO:0000313" key="10">
    <source>
        <dbReference type="Proteomes" id="UP001500936"/>
    </source>
</evidence>
<feature type="domain" description="TonB-dependent receptor plug" evidence="7">
    <location>
        <begin position="122"/>
        <end position="217"/>
    </location>
</feature>
<feature type="domain" description="TonB-dependent transporter Oar-like beta-barrel" evidence="8">
    <location>
        <begin position="319"/>
        <end position="553"/>
    </location>
</feature>
<dbReference type="InterPro" id="IPR039426">
    <property type="entry name" value="TonB-dep_rcpt-like"/>
</dbReference>
<dbReference type="Gene3D" id="2.40.170.20">
    <property type="entry name" value="TonB-dependent receptor, beta-barrel domain"/>
    <property type="match status" value="2"/>
</dbReference>
<keyword evidence="5" id="KW-0472">Membrane</keyword>
<reference evidence="10" key="1">
    <citation type="journal article" date="2019" name="Int. J. Syst. Evol. Microbiol.">
        <title>The Global Catalogue of Microorganisms (GCM) 10K type strain sequencing project: providing services to taxonomists for standard genome sequencing and annotation.</title>
        <authorList>
            <consortium name="The Broad Institute Genomics Platform"/>
            <consortium name="The Broad Institute Genome Sequencing Center for Infectious Disease"/>
            <person name="Wu L."/>
            <person name="Ma J."/>
        </authorList>
    </citation>
    <scope>NUCLEOTIDE SEQUENCE [LARGE SCALE GENOMIC DNA]</scope>
    <source>
        <strain evidence="10">JCM 17925</strain>
    </source>
</reference>
<accession>A0ABP8L3F7</accession>
<gene>
    <name evidence="9" type="ORF">GCM10023187_56300</name>
</gene>
<feature type="domain" description="TonB-dependent transporter Oar-like beta-barrel" evidence="8">
    <location>
        <begin position="558"/>
        <end position="978"/>
    </location>
</feature>
<evidence type="ECO:0000259" key="7">
    <source>
        <dbReference type="Pfam" id="PF07715"/>
    </source>
</evidence>
<dbReference type="Pfam" id="PF25183">
    <property type="entry name" value="OMP_b-brl_4"/>
    <property type="match status" value="3"/>
</dbReference>
<evidence type="ECO:0000313" key="9">
    <source>
        <dbReference type="EMBL" id="GAA4420822.1"/>
    </source>
</evidence>
<dbReference type="InterPro" id="IPR012910">
    <property type="entry name" value="Plug_dom"/>
</dbReference>
<comment type="caution">
    <text evidence="9">The sequence shown here is derived from an EMBL/GenBank/DDBJ whole genome shotgun (WGS) entry which is preliminary data.</text>
</comment>
<sequence length="985" mass="109450">MSFSTHAQQAGLQVAVTDLLLRRPASAILVYAESLERRSLDSAVSNAQGKAIFGNLAPGRYRVFSKAGRLYAESEATDVLLRAGQFNSVTLALPLQRESTLDEVVVNDRRLARLNTQNAEVSSIVSRRELQSLPIEGRDITRSLFRLPNLTLATQGYAEAPNVAINGLNGIYTNYLIDGMDNNERFLGNMKFNVPVGFAEGITVYTNNYSVEFGNTSNGLVNVTTRSGTNEFTGEVFYLTRPGRIVDSPSRYATADLSGNAVKDGFRRHQVGVGLGGPIRRDKTFFYVNVEQTFDRKDNRLVVPALDINEIVTGNNYFSYVSGKIDQLWSGRFKSSLRVNVGHFDIDRQGGGLEGGILFPSAASTQRNRTYLIAMKNAYLIGGQVTGETNYQRSRFRWNYRDPVNPTNPSVTVRNPSGVPIATIGQSGAIFDDIEDTDQFQQKFSLRTNNHTLKAGIEFTSSTFSLLGGANPYGTYDVQLTQAQLDALKSRNIGSALDVNDIPRDVQIRTYDVELRPTTFGARQNVLNLYIEDLWSVTNRLNLTFGLRYDYDNLSKGGGTKGDLNNLAPRIAFNLQLSDRSVIRGGYGIFYDKIKYSVYSDNLQFSSTGADFKKQLAELQRLGVLVPGADLNRITFPGNLNARSSTPVTYLNGPSSQSLQGRRDLQFSNNIRIMNPNGFQNPYSHQVSLGYQYKPSANTLFSVDLVHSATNNLFYIYNLNAPSPYPFANDIDVKVRTVAQADLTRPIPIRQDRRGAYAVVNGSDTLRGIARNVFMTKTDGIARYYAANFVLQKLKGNDRYAYRLVYSLSSIKSNTTGINTRAQDSNNYQAEFVYDDNDRRHVISGVFFYHPFRNLVIAPTVLLQSGQPVTRIADAKVFGTTDLNGDSESFSLPADIYPGETRNSDRLPWAKTIDVSVKFTPRIFDKSRLELSADVFNVLNTQNITGFPVVRSASNQFQVGPRGSGITVRAAAPPRQFQFGARYFF</sequence>